<dbReference type="Pfam" id="PF08028">
    <property type="entry name" value="Acyl-CoA_dh_2"/>
    <property type="match status" value="1"/>
</dbReference>
<dbReference type="InterPro" id="IPR009100">
    <property type="entry name" value="AcylCoA_DH/oxidase_NM_dom_sf"/>
</dbReference>
<dbReference type="EMBL" id="JBHSQN010000002">
    <property type="protein sequence ID" value="MFC6010258.1"/>
    <property type="molecule type" value="Genomic_DNA"/>
</dbReference>
<proteinExistence type="predicted"/>
<reference evidence="5" key="1">
    <citation type="journal article" date="2019" name="Int. J. Syst. Evol. Microbiol.">
        <title>The Global Catalogue of Microorganisms (GCM) 10K type strain sequencing project: providing services to taxonomists for standard genome sequencing and annotation.</title>
        <authorList>
            <consortium name="The Broad Institute Genomics Platform"/>
            <consortium name="The Broad Institute Genome Sequencing Center for Infectious Disease"/>
            <person name="Wu L."/>
            <person name="Ma J."/>
        </authorList>
    </citation>
    <scope>NUCLEOTIDE SEQUENCE [LARGE SCALE GENOMIC DNA]</scope>
    <source>
        <strain evidence="5">CCUG 36956</strain>
    </source>
</reference>
<dbReference type="Proteomes" id="UP001596223">
    <property type="component" value="Unassembled WGS sequence"/>
</dbReference>
<feature type="domain" description="Acyl-CoA dehydrogenase/oxidase N-terminal" evidence="2">
    <location>
        <begin position="22"/>
        <end position="101"/>
    </location>
</feature>
<dbReference type="PIRSF" id="PIRSF016578">
    <property type="entry name" value="HsaA"/>
    <property type="match status" value="1"/>
</dbReference>
<evidence type="ECO:0000259" key="3">
    <source>
        <dbReference type="Pfam" id="PF08028"/>
    </source>
</evidence>
<dbReference type="InterPro" id="IPR013786">
    <property type="entry name" value="AcylCoA_DH/ox_N"/>
</dbReference>
<evidence type="ECO:0000313" key="4">
    <source>
        <dbReference type="EMBL" id="MFC6010258.1"/>
    </source>
</evidence>
<dbReference type="InterPro" id="IPR013107">
    <property type="entry name" value="Acyl-CoA_DH_C"/>
</dbReference>
<dbReference type="Gene3D" id="1.10.540.10">
    <property type="entry name" value="Acyl-CoA dehydrogenase/oxidase, N-terminal domain"/>
    <property type="match status" value="1"/>
</dbReference>
<evidence type="ECO:0000259" key="2">
    <source>
        <dbReference type="Pfam" id="PF02771"/>
    </source>
</evidence>
<keyword evidence="1 4" id="KW-0560">Oxidoreductase</keyword>
<comment type="caution">
    <text evidence="4">The sequence shown here is derived from an EMBL/GenBank/DDBJ whole genome shotgun (WGS) entry which is preliminary data.</text>
</comment>
<keyword evidence="5" id="KW-1185">Reference proteome</keyword>
<dbReference type="InterPro" id="IPR037069">
    <property type="entry name" value="AcylCoA_DH/ox_N_sf"/>
</dbReference>
<dbReference type="SUPFAM" id="SSF56645">
    <property type="entry name" value="Acyl-CoA dehydrogenase NM domain-like"/>
    <property type="match status" value="1"/>
</dbReference>
<sequence length="375" mass="39176">MTSTISDITATDRVALAREIGASLRPGAAERDRTGEISVAAFDRLRSSGLSAALVPVEFGGGGASHQEMGEILRELGRHDPSTAVAFAMHSHLVAAQVWRHNNGIDASGVFAKVAGGAILVSTGASDWVDSNGRAERVEGGYRVSARKAPASGCEVGDVLVSSVRYDAEGPQVLHFAVPLSAPGVSIDKTWDTFGLRASGSHTVVLEEVFVPDAAVSLIRPAGAWPPVLNVVIGAALPLVLAAYLGVADTAVDITTGLMKGRAESHTVQSAGEMLNAYTTAADLIGAMFSASQNLTFPNSDDYAARALARKTVAADALITTVRLAIETTGGAGYSRTFDLERLYRDIHGVQFHPLPRAKQTRFSGLVLLGHNPLG</sequence>
<protein>
    <submittedName>
        <fullName evidence="4">Acyl-CoA dehydrogenase family protein</fullName>
        <ecNumber evidence="4">1.-.-.-</ecNumber>
    </submittedName>
</protein>
<evidence type="ECO:0000313" key="5">
    <source>
        <dbReference type="Proteomes" id="UP001596223"/>
    </source>
</evidence>
<name>A0ABW1JNM1_9NOCA</name>
<accession>A0ABW1JNM1</accession>
<dbReference type="PANTHER" id="PTHR43884:SF12">
    <property type="entry name" value="ISOVALERYL-COA DEHYDROGENASE, MITOCHONDRIAL-RELATED"/>
    <property type="match status" value="1"/>
</dbReference>
<dbReference type="InterPro" id="IPR046373">
    <property type="entry name" value="Acyl-CoA_Oxase/DH_mid-dom_sf"/>
</dbReference>
<gene>
    <name evidence="4" type="ORF">ACFP3H_04290</name>
</gene>
<feature type="domain" description="Acyl-CoA dehydrogenase C-terminal" evidence="3">
    <location>
        <begin position="242"/>
        <end position="353"/>
    </location>
</feature>
<organism evidence="4 5">
    <name type="scientific">Nocardia lasii</name>
    <dbReference type="NCBI Taxonomy" id="1616107"/>
    <lineage>
        <taxon>Bacteria</taxon>
        <taxon>Bacillati</taxon>
        <taxon>Actinomycetota</taxon>
        <taxon>Actinomycetes</taxon>
        <taxon>Mycobacteriales</taxon>
        <taxon>Nocardiaceae</taxon>
        <taxon>Nocardia</taxon>
    </lineage>
</organism>
<dbReference type="EC" id="1.-.-.-" evidence="4"/>
<dbReference type="GO" id="GO:0016491">
    <property type="term" value="F:oxidoreductase activity"/>
    <property type="evidence" value="ECO:0007669"/>
    <property type="project" value="UniProtKB-KW"/>
</dbReference>
<dbReference type="PANTHER" id="PTHR43884">
    <property type="entry name" value="ACYL-COA DEHYDROGENASE"/>
    <property type="match status" value="1"/>
</dbReference>
<dbReference type="InterPro" id="IPR036250">
    <property type="entry name" value="AcylCo_DH-like_C"/>
</dbReference>
<dbReference type="SUPFAM" id="SSF47203">
    <property type="entry name" value="Acyl-CoA dehydrogenase C-terminal domain-like"/>
    <property type="match status" value="1"/>
</dbReference>
<evidence type="ECO:0000256" key="1">
    <source>
        <dbReference type="ARBA" id="ARBA00023002"/>
    </source>
</evidence>
<dbReference type="Gene3D" id="1.20.140.10">
    <property type="entry name" value="Butyryl-CoA Dehydrogenase, subunit A, domain 3"/>
    <property type="match status" value="1"/>
</dbReference>
<dbReference type="Pfam" id="PF02771">
    <property type="entry name" value="Acyl-CoA_dh_N"/>
    <property type="match status" value="1"/>
</dbReference>
<dbReference type="Gene3D" id="2.40.110.10">
    <property type="entry name" value="Butyryl-CoA Dehydrogenase, subunit A, domain 2"/>
    <property type="match status" value="1"/>
</dbReference>
<dbReference type="RefSeq" id="WP_378599922.1">
    <property type="nucleotide sequence ID" value="NZ_JBHSQN010000002.1"/>
</dbReference>